<evidence type="ECO:0000313" key="1">
    <source>
        <dbReference type="EMBL" id="QIB70531.1"/>
    </source>
</evidence>
<proteinExistence type="predicted"/>
<name>A0A858BWR7_9FIRM</name>
<dbReference type="AlphaFoldDB" id="A0A858BWR7"/>
<gene>
    <name evidence="1" type="ORF">Ami103574_15065</name>
</gene>
<reference evidence="1 2" key="1">
    <citation type="submission" date="2020-02" db="EMBL/GenBank/DDBJ databases">
        <authorList>
            <person name="Kim Y.B."/>
            <person name="Roh S.W."/>
        </authorList>
    </citation>
    <scope>NUCLEOTIDE SEQUENCE [LARGE SCALE GENOMIC DNA]</scope>
    <source>
        <strain evidence="1 2">DSM 103574</strain>
    </source>
</reference>
<evidence type="ECO:0000313" key="2">
    <source>
        <dbReference type="Proteomes" id="UP000466848"/>
    </source>
</evidence>
<dbReference type="KEGG" id="abut:Ami103574_15065"/>
<dbReference type="EMBL" id="CP048649">
    <property type="protein sequence ID" value="QIB70531.1"/>
    <property type="molecule type" value="Genomic_DNA"/>
</dbReference>
<organism evidence="1 2">
    <name type="scientific">Aminipila butyrica</name>
    <dbReference type="NCBI Taxonomy" id="433296"/>
    <lineage>
        <taxon>Bacteria</taxon>
        <taxon>Bacillati</taxon>
        <taxon>Bacillota</taxon>
        <taxon>Clostridia</taxon>
        <taxon>Peptostreptococcales</taxon>
        <taxon>Anaerovoracaceae</taxon>
        <taxon>Aminipila</taxon>
    </lineage>
</organism>
<protein>
    <submittedName>
        <fullName evidence="1">Uncharacterized protein</fullName>
    </submittedName>
</protein>
<sequence>MIKCTHCMRYFLENLAVSLEKGYIRCPYCGELIAVHGKLLKNAEQEKLA</sequence>
<dbReference type="RefSeq" id="WP_163067768.1">
    <property type="nucleotide sequence ID" value="NZ_CP048649.1"/>
</dbReference>
<accession>A0A858BWR7</accession>
<keyword evidence="2" id="KW-1185">Reference proteome</keyword>
<dbReference type="Proteomes" id="UP000466848">
    <property type="component" value="Chromosome"/>
</dbReference>